<reference evidence="3 4" key="1">
    <citation type="submission" date="2019-02" db="EMBL/GenBank/DDBJ databases">
        <title>Deep-cultivation of Planctomycetes and their phenomic and genomic characterization uncovers novel biology.</title>
        <authorList>
            <person name="Wiegand S."/>
            <person name="Jogler M."/>
            <person name="Boedeker C."/>
            <person name="Pinto D."/>
            <person name="Vollmers J."/>
            <person name="Rivas-Marin E."/>
            <person name="Kohn T."/>
            <person name="Peeters S.H."/>
            <person name="Heuer A."/>
            <person name="Rast P."/>
            <person name="Oberbeckmann S."/>
            <person name="Bunk B."/>
            <person name="Jeske O."/>
            <person name="Meyerdierks A."/>
            <person name="Storesund J.E."/>
            <person name="Kallscheuer N."/>
            <person name="Luecker S."/>
            <person name="Lage O.M."/>
            <person name="Pohl T."/>
            <person name="Merkel B.J."/>
            <person name="Hornburger P."/>
            <person name="Mueller R.-W."/>
            <person name="Bruemmer F."/>
            <person name="Labrenz M."/>
            <person name="Spormann A.M."/>
            <person name="Op den Camp H."/>
            <person name="Overmann J."/>
            <person name="Amann R."/>
            <person name="Jetten M.S.M."/>
            <person name="Mascher T."/>
            <person name="Medema M.H."/>
            <person name="Devos D.P."/>
            <person name="Kaster A.-K."/>
            <person name="Ovreas L."/>
            <person name="Rohde M."/>
            <person name="Galperin M.Y."/>
            <person name="Jogler C."/>
        </authorList>
    </citation>
    <scope>NUCLEOTIDE SEQUENCE [LARGE SCALE GENOMIC DNA]</scope>
    <source>
        <strain evidence="3 4">K22_7</strain>
    </source>
</reference>
<feature type="transmembrane region" description="Helical" evidence="1">
    <location>
        <begin position="63"/>
        <end position="81"/>
    </location>
</feature>
<dbReference type="KEGG" id="rlc:K227x_49530"/>
<keyword evidence="1" id="KW-0472">Membrane</keyword>
<protein>
    <recommendedName>
        <fullName evidence="2">YcxB-like C-terminal domain-containing protein</fullName>
    </recommendedName>
</protein>
<evidence type="ECO:0000259" key="2">
    <source>
        <dbReference type="Pfam" id="PF14317"/>
    </source>
</evidence>
<evidence type="ECO:0000313" key="3">
    <source>
        <dbReference type="EMBL" id="QDT06543.1"/>
    </source>
</evidence>
<dbReference type="EMBL" id="CP036525">
    <property type="protein sequence ID" value="QDT06543.1"/>
    <property type="molecule type" value="Genomic_DNA"/>
</dbReference>
<accession>A0A517NHL7</accession>
<evidence type="ECO:0000256" key="1">
    <source>
        <dbReference type="SAM" id="Phobius"/>
    </source>
</evidence>
<sequence length="182" mass="20532">MKTTYELTRDDLAAFIEFHQRTSPALRRQKIGCLVVAFFALMILPAGILLTTDKPVLETAIDIWPLLLGPILFGIFATPYIRWRTRQMSNRLLSEGQNKEFYGKCELEAGDEALTETRPSGSTIRNWTSVERIVTTPSHLFVYTSGIEAYVVPRRAFSTESEFDAFLGVITERSGMEVQGFG</sequence>
<dbReference type="AlphaFoldDB" id="A0A517NHL7"/>
<dbReference type="RefSeq" id="WP_145173296.1">
    <property type="nucleotide sequence ID" value="NZ_CP036525.1"/>
</dbReference>
<evidence type="ECO:0000313" key="4">
    <source>
        <dbReference type="Proteomes" id="UP000318538"/>
    </source>
</evidence>
<keyword evidence="1" id="KW-0812">Transmembrane</keyword>
<keyword evidence="4" id="KW-1185">Reference proteome</keyword>
<dbReference type="Pfam" id="PF14317">
    <property type="entry name" value="YcxB"/>
    <property type="match status" value="1"/>
</dbReference>
<dbReference type="Proteomes" id="UP000318538">
    <property type="component" value="Chromosome"/>
</dbReference>
<dbReference type="InterPro" id="IPR025588">
    <property type="entry name" value="YcxB-like_C"/>
</dbReference>
<feature type="domain" description="YcxB-like C-terminal" evidence="2">
    <location>
        <begin position="110"/>
        <end position="167"/>
    </location>
</feature>
<keyword evidence="1" id="KW-1133">Transmembrane helix</keyword>
<gene>
    <name evidence="3" type="ORF">K227x_49530</name>
</gene>
<name>A0A517NHL7_9BACT</name>
<proteinExistence type="predicted"/>
<organism evidence="3 4">
    <name type="scientific">Rubripirellula lacrimiformis</name>
    <dbReference type="NCBI Taxonomy" id="1930273"/>
    <lineage>
        <taxon>Bacteria</taxon>
        <taxon>Pseudomonadati</taxon>
        <taxon>Planctomycetota</taxon>
        <taxon>Planctomycetia</taxon>
        <taxon>Pirellulales</taxon>
        <taxon>Pirellulaceae</taxon>
        <taxon>Rubripirellula</taxon>
    </lineage>
</organism>
<feature type="transmembrane region" description="Helical" evidence="1">
    <location>
        <begin position="31"/>
        <end position="51"/>
    </location>
</feature>
<dbReference type="OrthoDB" id="339559at2"/>